<reference evidence="2 3" key="1">
    <citation type="submission" date="2023-11" db="EMBL/GenBank/DDBJ databases">
        <title>Halocaridina rubra genome assembly.</title>
        <authorList>
            <person name="Smith C."/>
        </authorList>
    </citation>
    <scope>NUCLEOTIDE SEQUENCE [LARGE SCALE GENOMIC DNA]</scope>
    <source>
        <strain evidence="2">EP-1</strain>
        <tissue evidence="2">Whole</tissue>
    </source>
</reference>
<comment type="caution">
    <text evidence="2">The sequence shown here is derived from an EMBL/GenBank/DDBJ whole genome shotgun (WGS) entry which is preliminary data.</text>
</comment>
<dbReference type="Proteomes" id="UP001381693">
    <property type="component" value="Unassembled WGS sequence"/>
</dbReference>
<accession>A0AAN9A2G8</accession>
<dbReference type="AlphaFoldDB" id="A0AAN9A2G8"/>
<gene>
    <name evidence="2" type="ORF">SK128_005152</name>
</gene>
<evidence type="ECO:0000313" key="2">
    <source>
        <dbReference type="EMBL" id="KAK7067177.1"/>
    </source>
</evidence>
<sequence length="307" mass="33138">MVVYITDSGSNGDGTGGGYTGSGTGMYGSTGDGHDICSTICAIALPLALLASVFNLISSGFGFVTVTTGTGRRRRDVNEEFVDEKLREFSQVQEFVHESLDLGMEFNLQEDIVAKYLTCSGMMEEGNHCLEHLACSYSDPTYKHSPAEKTAISVIIHTILENHQIGDDVKDRLRRASAFGLQNPGTCLDFTCDVPALAAATSQYPLPSLSNFAITNHAAQTQPTTQSTGEELTPSPTVKTPTLAALTQEEFDIAAAIRPYAHTSGHNVHFHNDLGSRRTNFHSSKEASSLKHRGKPSARQGRIQNPE</sequence>
<name>A0AAN9A2G8_HALRR</name>
<feature type="region of interest" description="Disordered" evidence="1">
    <location>
        <begin position="268"/>
        <end position="307"/>
    </location>
</feature>
<evidence type="ECO:0000313" key="3">
    <source>
        <dbReference type="Proteomes" id="UP001381693"/>
    </source>
</evidence>
<evidence type="ECO:0000256" key="1">
    <source>
        <dbReference type="SAM" id="MobiDB-lite"/>
    </source>
</evidence>
<dbReference type="EMBL" id="JAXCGZ010018907">
    <property type="protein sequence ID" value="KAK7067177.1"/>
    <property type="molecule type" value="Genomic_DNA"/>
</dbReference>
<proteinExistence type="predicted"/>
<protein>
    <submittedName>
        <fullName evidence="2">Uncharacterized protein</fullName>
    </submittedName>
</protein>
<keyword evidence="3" id="KW-1185">Reference proteome</keyword>
<organism evidence="2 3">
    <name type="scientific">Halocaridina rubra</name>
    <name type="common">Hawaiian red shrimp</name>
    <dbReference type="NCBI Taxonomy" id="373956"/>
    <lineage>
        <taxon>Eukaryota</taxon>
        <taxon>Metazoa</taxon>
        <taxon>Ecdysozoa</taxon>
        <taxon>Arthropoda</taxon>
        <taxon>Crustacea</taxon>
        <taxon>Multicrustacea</taxon>
        <taxon>Malacostraca</taxon>
        <taxon>Eumalacostraca</taxon>
        <taxon>Eucarida</taxon>
        <taxon>Decapoda</taxon>
        <taxon>Pleocyemata</taxon>
        <taxon>Caridea</taxon>
        <taxon>Atyoidea</taxon>
        <taxon>Atyidae</taxon>
        <taxon>Halocaridina</taxon>
    </lineage>
</organism>